<protein>
    <recommendedName>
        <fullName evidence="4">DUF11 domain-containing protein</fullName>
    </recommendedName>
</protein>
<feature type="signal peptide" evidence="1">
    <location>
        <begin position="1"/>
        <end position="27"/>
    </location>
</feature>
<reference evidence="2 3" key="1">
    <citation type="journal article" date="2007" name="Int. J. Syst. Evol. Microbiol.">
        <title>Paenibacillus ginsengarvi sp. nov., isolated from soil from ginseng cultivation.</title>
        <authorList>
            <person name="Yoon M.H."/>
            <person name="Ten L.N."/>
            <person name="Im W.T."/>
        </authorList>
    </citation>
    <scope>NUCLEOTIDE SEQUENCE [LARGE SCALE GENOMIC DNA]</scope>
    <source>
        <strain evidence="2 3">KCTC 13059</strain>
    </source>
</reference>
<evidence type="ECO:0000256" key="1">
    <source>
        <dbReference type="SAM" id="SignalP"/>
    </source>
</evidence>
<keyword evidence="3" id="KW-1185">Reference proteome</keyword>
<dbReference type="EMBL" id="RBAH01000006">
    <property type="protein sequence ID" value="RKN84857.1"/>
    <property type="molecule type" value="Genomic_DNA"/>
</dbReference>
<evidence type="ECO:0008006" key="4">
    <source>
        <dbReference type="Google" id="ProtNLM"/>
    </source>
</evidence>
<accession>A0A3B0CKJ3</accession>
<proteinExistence type="predicted"/>
<organism evidence="2 3">
    <name type="scientific">Paenibacillus ginsengarvi</name>
    <dbReference type="NCBI Taxonomy" id="400777"/>
    <lineage>
        <taxon>Bacteria</taxon>
        <taxon>Bacillati</taxon>
        <taxon>Bacillota</taxon>
        <taxon>Bacilli</taxon>
        <taxon>Bacillales</taxon>
        <taxon>Paenibacillaceae</taxon>
        <taxon>Paenibacillus</taxon>
    </lineage>
</organism>
<dbReference type="Proteomes" id="UP000282311">
    <property type="component" value="Unassembled WGS sequence"/>
</dbReference>
<keyword evidence="1" id="KW-0732">Signal</keyword>
<name>A0A3B0CKJ3_9BACL</name>
<feature type="chain" id="PRO_5017318429" description="DUF11 domain-containing protein" evidence="1">
    <location>
        <begin position="28"/>
        <end position="573"/>
    </location>
</feature>
<dbReference type="RefSeq" id="WP_120747063.1">
    <property type="nucleotide sequence ID" value="NZ_RBAH01000006.1"/>
</dbReference>
<dbReference type="OrthoDB" id="2545931at2"/>
<dbReference type="AlphaFoldDB" id="A0A3B0CKJ3"/>
<comment type="caution">
    <text evidence="2">The sequence shown here is derived from an EMBL/GenBank/DDBJ whole genome shotgun (WGS) entry which is preliminary data.</text>
</comment>
<sequence>MKKTLRIAVTATLFSAMLGTSGMNVFAAADAGAVNTSTPIEEVYALQDQLQAELKSVLNERTAGGSRVGVVLRMTNTGAAVKRLADYELLVRTSDGAEYPVQPSAANAKAIQPKTSAELSFLTDIERPDGVQIAEVLLKEVDYYTYPKTETLVLSIPIVSRPWNGSEGAAADASVSQAWGMPFSFPSLQSPVSYKPVSISHETTTDKGTVYVVQLLASNTADHRVQLPDFTIDGRSSSKVFAGSRIEQEAISLEANEEAYVHYAISVDTDTVLTGLNVLTTEAFAAAPGSAPVTYKVGRLQIDLAASSESGAIPSYTLGTPMKLDAKSKWMHPDLQLSLVGLPIGDNEEEGTRTVTATFLITNDGNNPIPIPVFQTALLGSGGSRYDGSRQAAGGTPLLPQESVTVNYSFTLPASESGSDLVLNIEDPVTAAPYKTTIGAYRVDAVPYETLDSFTVYPFKIGVKSNSTSFLFNQQTLEYSYVGSYDLTIEREPGVRVDSEFPALLFELHDGSGRLVASSTNPLTGTGRLANGNNKIRFTGTTQNFDYPLTLHIYEVFKTDTGESKRLLTKMVQ</sequence>
<evidence type="ECO:0000313" key="3">
    <source>
        <dbReference type="Proteomes" id="UP000282311"/>
    </source>
</evidence>
<evidence type="ECO:0000313" key="2">
    <source>
        <dbReference type="EMBL" id="RKN84857.1"/>
    </source>
</evidence>
<gene>
    <name evidence="2" type="ORF">D7M11_09990</name>
</gene>